<evidence type="ECO:0000256" key="3">
    <source>
        <dbReference type="ARBA" id="ARBA00022771"/>
    </source>
</evidence>
<evidence type="ECO:0000256" key="6">
    <source>
        <dbReference type="SAM" id="MobiDB-lite"/>
    </source>
</evidence>
<dbReference type="OrthoDB" id="77607at2759"/>
<dbReference type="PANTHER" id="PTHR13278">
    <property type="entry name" value="ZINC FINGER PROTEIN 830"/>
    <property type="match status" value="1"/>
</dbReference>
<protein>
    <recommendedName>
        <fullName evidence="9">Zinc finger protein 830</fullName>
    </recommendedName>
</protein>
<feature type="compositionally biased region" description="Low complexity" evidence="6">
    <location>
        <begin position="134"/>
        <end position="149"/>
    </location>
</feature>
<evidence type="ECO:0000313" key="7">
    <source>
        <dbReference type="EMBL" id="OCF62111.1"/>
    </source>
</evidence>
<name>A0A1B9J2V0_9TREE</name>
<evidence type="ECO:0000256" key="4">
    <source>
        <dbReference type="ARBA" id="ARBA00022833"/>
    </source>
</evidence>
<keyword evidence="8" id="KW-1185">Reference proteome</keyword>
<dbReference type="GO" id="GO:0005681">
    <property type="term" value="C:spliceosomal complex"/>
    <property type="evidence" value="ECO:0007669"/>
    <property type="project" value="InterPro"/>
</dbReference>
<comment type="subcellular location">
    <subcellularLocation>
        <location evidence="1">Nucleus</location>
    </subcellularLocation>
</comment>
<feature type="compositionally biased region" description="Basic and acidic residues" evidence="6">
    <location>
        <begin position="229"/>
        <end position="259"/>
    </location>
</feature>
<evidence type="ECO:0000256" key="5">
    <source>
        <dbReference type="ARBA" id="ARBA00023242"/>
    </source>
</evidence>
<gene>
    <name evidence="7" type="ORF">L486_01778</name>
</gene>
<feature type="compositionally biased region" description="Acidic residues" evidence="6">
    <location>
        <begin position="219"/>
        <end position="228"/>
    </location>
</feature>
<keyword evidence="5" id="KW-0539">Nucleus</keyword>
<dbReference type="PANTHER" id="PTHR13278:SF0">
    <property type="entry name" value="ZINC FINGER PROTEIN 830"/>
    <property type="match status" value="1"/>
</dbReference>
<reference evidence="8" key="2">
    <citation type="submission" date="2013-12" db="EMBL/GenBank/DDBJ databases">
        <title>Evolution of pathogenesis and genome organization in the Tremellales.</title>
        <authorList>
            <person name="Cuomo C."/>
            <person name="Litvintseva A."/>
            <person name="Heitman J."/>
            <person name="Chen Y."/>
            <person name="Sun S."/>
            <person name="Springer D."/>
            <person name="Dromer F."/>
            <person name="Young S."/>
            <person name="Zeng Q."/>
            <person name="Chapman S."/>
            <person name="Gujja S."/>
            <person name="Saif S."/>
            <person name="Birren B."/>
        </authorList>
    </citation>
    <scope>NUCLEOTIDE SEQUENCE [LARGE SCALE GENOMIC DNA]</scope>
    <source>
        <strain evidence="8">CBS 10435</strain>
    </source>
</reference>
<sequence>MDAKSLLRAKKAESRITHPYAAYNNAGILRCSICAVPVKQWDAHLMTKQHRQSVAREKAEQEKALKAKTKSKRPLSQSADIDGQGQGQGQPGESSKRAKTQPTHNEEDDDEDESGRRVGGLPAGFFSSSNQPKPLSRSPSPEPQQSLQPTGDTELDDFLSSLNDDTPSSTAPITAQSQTKQINGKRKTYKEIIPSQTSYEAGPVRIAPPTKDDQKDAVQEEEEPEESEQERKDRLEREEREEIVRRLEEEERAQEDADSRVASLKARMEMLKKRREAKGNKPKSANTNGA</sequence>
<keyword evidence="2" id="KW-0479">Metal-binding</keyword>
<evidence type="ECO:0000256" key="2">
    <source>
        <dbReference type="ARBA" id="ARBA00022723"/>
    </source>
</evidence>
<accession>A0A1B9J2V0</accession>
<feature type="compositionally biased region" description="Polar residues" evidence="6">
    <location>
        <begin position="160"/>
        <end position="182"/>
    </location>
</feature>
<dbReference type="GO" id="GO:0003676">
    <property type="term" value="F:nucleic acid binding"/>
    <property type="evidence" value="ECO:0007669"/>
    <property type="project" value="InterPro"/>
</dbReference>
<proteinExistence type="predicted"/>
<dbReference type="Proteomes" id="UP000092583">
    <property type="component" value="Unassembled WGS sequence"/>
</dbReference>
<dbReference type="STRING" id="1331196.A0A1B9J2V0"/>
<keyword evidence="3" id="KW-0863">Zinc-finger</keyword>
<feature type="compositionally biased region" description="Basic and acidic residues" evidence="6">
    <location>
        <begin position="54"/>
        <end position="65"/>
    </location>
</feature>
<reference evidence="7 8" key="1">
    <citation type="submission" date="2013-07" db="EMBL/GenBank/DDBJ databases">
        <title>The Genome Sequence of Kwoniella mangroviensis CBS10435.</title>
        <authorList>
            <consortium name="The Broad Institute Genome Sequencing Platform"/>
            <person name="Cuomo C."/>
            <person name="Litvintseva A."/>
            <person name="Chen Y."/>
            <person name="Heitman J."/>
            <person name="Sun S."/>
            <person name="Springer D."/>
            <person name="Dromer F."/>
            <person name="Young S.K."/>
            <person name="Zeng Q."/>
            <person name="Gargeya S."/>
            <person name="Fitzgerald M."/>
            <person name="Abouelleil A."/>
            <person name="Alvarado L."/>
            <person name="Berlin A.M."/>
            <person name="Chapman S.B."/>
            <person name="Dewar J."/>
            <person name="Goldberg J."/>
            <person name="Griggs A."/>
            <person name="Gujja S."/>
            <person name="Hansen M."/>
            <person name="Howarth C."/>
            <person name="Imamovic A."/>
            <person name="Larimer J."/>
            <person name="McCowan C."/>
            <person name="Murphy C."/>
            <person name="Pearson M."/>
            <person name="Priest M."/>
            <person name="Roberts A."/>
            <person name="Saif S."/>
            <person name="Shea T."/>
            <person name="Sykes S."/>
            <person name="Wortman J."/>
            <person name="Nusbaum C."/>
            <person name="Birren B."/>
        </authorList>
    </citation>
    <scope>NUCLEOTIDE SEQUENCE [LARGE SCALE GENOMIC DNA]</scope>
    <source>
        <strain evidence="7 8">CBS 10435</strain>
    </source>
</reference>
<feature type="region of interest" description="Disordered" evidence="6">
    <location>
        <begin position="48"/>
        <end position="290"/>
    </location>
</feature>
<evidence type="ECO:0000313" key="8">
    <source>
        <dbReference type="Proteomes" id="UP000092583"/>
    </source>
</evidence>
<dbReference type="AlphaFoldDB" id="A0A1B9J2V0"/>
<dbReference type="GO" id="GO:0033314">
    <property type="term" value="P:mitotic DNA replication checkpoint signaling"/>
    <property type="evidence" value="ECO:0007669"/>
    <property type="project" value="TreeGrafter"/>
</dbReference>
<dbReference type="GO" id="GO:0044773">
    <property type="term" value="P:mitotic DNA damage checkpoint signaling"/>
    <property type="evidence" value="ECO:0007669"/>
    <property type="project" value="TreeGrafter"/>
</dbReference>
<organism evidence="7 8">
    <name type="scientific">Kwoniella mangroviensis CBS 10435</name>
    <dbReference type="NCBI Taxonomy" id="1331196"/>
    <lineage>
        <taxon>Eukaryota</taxon>
        <taxon>Fungi</taxon>
        <taxon>Dikarya</taxon>
        <taxon>Basidiomycota</taxon>
        <taxon>Agaricomycotina</taxon>
        <taxon>Tremellomycetes</taxon>
        <taxon>Tremellales</taxon>
        <taxon>Cryptococcaceae</taxon>
        <taxon>Kwoniella</taxon>
    </lineage>
</organism>
<keyword evidence="4" id="KW-0862">Zinc</keyword>
<evidence type="ECO:0000256" key="1">
    <source>
        <dbReference type="ARBA" id="ARBA00004123"/>
    </source>
</evidence>
<dbReference type="GO" id="GO:0033260">
    <property type="term" value="P:nuclear DNA replication"/>
    <property type="evidence" value="ECO:0007669"/>
    <property type="project" value="TreeGrafter"/>
</dbReference>
<dbReference type="GO" id="GO:0008270">
    <property type="term" value="F:zinc ion binding"/>
    <property type="evidence" value="ECO:0007669"/>
    <property type="project" value="UniProtKB-KW"/>
</dbReference>
<evidence type="ECO:0008006" key="9">
    <source>
        <dbReference type="Google" id="ProtNLM"/>
    </source>
</evidence>
<dbReference type="EMBL" id="KI669459">
    <property type="protein sequence ID" value="OCF62111.1"/>
    <property type="molecule type" value="Genomic_DNA"/>
</dbReference>
<dbReference type="InterPro" id="IPR040050">
    <property type="entry name" value="ZNF830-like"/>
</dbReference>